<keyword evidence="6" id="KW-0479">Metal-binding</keyword>
<name>A0A8H4PXQ3_9HYPO</name>
<dbReference type="Pfam" id="PF01731">
    <property type="entry name" value="Arylesterase"/>
    <property type="match status" value="1"/>
</dbReference>
<feature type="binding site" evidence="6">
    <location>
        <position position="288"/>
    </location>
    <ligand>
        <name>Ca(2+)</name>
        <dbReference type="ChEBI" id="CHEBI:29108"/>
        <label>1</label>
        <note>catalytic</note>
    </ligand>
</feature>
<comment type="similarity">
    <text evidence="1">Belongs to the paraoxonase family.</text>
</comment>
<feature type="binding site" evidence="6">
    <location>
        <position position="130"/>
    </location>
    <ligand>
        <name>Ca(2+)</name>
        <dbReference type="ChEBI" id="CHEBI:29108"/>
        <label>1</label>
        <note>catalytic</note>
    </ligand>
</feature>
<dbReference type="OrthoDB" id="5307922at2759"/>
<evidence type="ECO:0000256" key="3">
    <source>
        <dbReference type="ARBA" id="ARBA00023157"/>
    </source>
</evidence>
<dbReference type="InterPro" id="IPR002640">
    <property type="entry name" value="Arylesterase"/>
</dbReference>
<evidence type="ECO:0000256" key="5">
    <source>
        <dbReference type="PIRSR" id="PIRSR602640-1"/>
    </source>
</evidence>
<feature type="glycosylation site" description="N-linked (GlcNAc...) asparagine" evidence="7">
    <location>
        <position position="288"/>
    </location>
</feature>
<dbReference type="Proteomes" id="UP000557566">
    <property type="component" value="Unassembled WGS sequence"/>
</dbReference>
<evidence type="ECO:0000313" key="9">
    <source>
        <dbReference type="EMBL" id="KAF4512454.1"/>
    </source>
</evidence>
<evidence type="ECO:0000256" key="6">
    <source>
        <dbReference type="PIRSR" id="PIRSR602640-2"/>
    </source>
</evidence>
<feature type="binding site" evidence="6">
    <location>
        <position position="242"/>
    </location>
    <ligand>
        <name>Ca(2+)</name>
        <dbReference type="ChEBI" id="CHEBI:29108"/>
        <label>1</label>
        <note>catalytic</note>
    </ligand>
</feature>
<comment type="caution">
    <text evidence="9">The sequence shown here is derived from an EMBL/GenBank/DDBJ whole genome shotgun (WGS) entry which is preliminary data.</text>
</comment>
<evidence type="ECO:0000256" key="8">
    <source>
        <dbReference type="SAM" id="SignalP"/>
    </source>
</evidence>
<feature type="binding site" evidence="6">
    <location>
        <position position="287"/>
    </location>
    <ligand>
        <name>Ca(2+)</name>
        <dbReference type="ChEBI" id="CHEBI:29108"/>
        <label>1</label>
        <note>catalytic</note>
    </ligand>
</feature>
<proteinExistence type="inferred from homology"/>
<evidence type="ECO:0000256" key="7">
    <source>
        <dbReference type="PIRSR" id="PIRSR602640-4"/>
    </source>
</evidence>
<feature type="active site" description="Proton acceptor" evidence="5">
    <location>
        <position position="128"/>
    </location>
</feature>
<keyword evidence="3" id="KW-1015">Disulfide bond</keyword>
<dbReference type="AlphaFoldDB" id="A0A8H4PXQ3"/>
<evidence type="ECO:0000256" key="4">
    <source>
        <dbReference type="ARBA" id="ARBA00023180"/>
    </source>
</evidence>
<dbReference type="InterPro" id="IPR011042">
    <property type="entry name" value="6-blade_b-propeller_TolB-like"/>
</dbReference>
<dbReference type="PANTHER" id="PTHR11799">
    <property type="entry name" value="PARAOXONASE"/>
    <property type="match status" value="1"/>
</dbReference>
<dbReference type="GO" id="GO:0046872">
    <property type="term" value="F:metal ion binding"/>
    <property type="evidence" value="ECO:0007669"/>
    <property type="project" value="UniProtKB-KW"/>
</dbReference>
<keyword evidence="4 7" id="KW-0325">Glycoprotein</keyword>
<gene>
    <name evidence="9" type="ORF">G6O67_001593</name>
</gene>
<comment type="PTM">
    <text evidence="7">Glycosylated.</text>
</comment>
<keyword evidence="8" id="KW-0732">Signal</keyword>
<dbReference type="GO" id="GO:0004064">
    <property type="term" value="F:arylesterase activity"/>
    <property type="evidence" value="ECO:0007669"/>
    <property type="project" value="InterPro"/>
</dbReference>
<feature type="chain" id="PRO_5034037999" description="Six-bladed beta-propeller, TolB-like protein" evidence="8">
    <location>
        <begin position="22"/>
        <end position="391"/>
    </location>
</feature>
<sequence length="391" mass="42472">MGTSSVLFVLVLAALAPFLYERWQLLSTLRANAPDRLVKVNNLGSHQIKFSDRIRSCEDVLLLEEQGLALVACDPGRERWNTVMGIFLPGPVAPARLYAYDYKAASIPDSEALKGIELAGFSAGADFHTLGMAHDPKTSTLYVINHARAGSRIDMFKLDTGTLVATHVGTIQHPLIHAPNALALINGDEFYVTNDHFFTAKQSRMLSQIETLLAPPAATVVHVKLHAGRVEAKVAARMPYANGIELINSTTVAVASTTRGAVYMYTTAQDPATLQYHSQLRLPFMPDNLSLSGGKLMIAGHAHMSSLVKFAKTRHVCNDPEELAKASADIKDYCPRAATTSWVSEWSEAEGLKHLYVDTEYPTSATATRDAARGVGIIAGLYAKGILVWRG</sequence>
<evidence type="ECO:0000256" key="2">
    <source>
        <dbReference type="ARBA" id="ARBA00022801"/>
    </source>
</evidence>
<dbReference type="Gene3D" id="2.120.10.30">
    <property type="entry name" value="TolB, C-terminal domain"/>
    <property type="match status" value="1"/>
</dbReference>
<protein>
    <recommendedName>
        <fullName evidence="11">Six-bladed beta-propeller, TolB-like protein</fullName>
    </recommendedName>
</protein>
<dbReference type="SUPFAM" id="SSF63829">
    <property type="entry name" value="Calcium-dependent phosphotriesterase"/>
    <property type="match status" value="1"/>
</dbReference>
<feature type="binding site" evidence="6">
    <location>
        <position position="180"/>
    </location>
    <ligand>
        <name>Ca(2+)</name>
        <dbReference type="ChEBI" id="CHEBI:29108"/>
        <label>1</label>
        <note>catalytic</note>
    </ligand>
</feature>
<evidence type="ECO:0000256" key="1">
    <source>
        <dbReference type="ARBA" id="ARBA00008595"/>
    </source>
</evidence>
<dbReference type="PANTHER" id="PTHR11799:SF30">
    <property type="entry name" value="SERUM PARAOXONASE_ARYLESTERASE 2"/>
    <property type="match status" value="1"/>
</dbReference>
<keyword evidence="10" id="KW-1185">Reference proteome</keyword>
<feature type="binding site" evidence="6">
    <location>
        <position position="59"/>
    </location>
    <ligand>
        <name>Ca(2+)</name>
        <dbReference type="ChEBI" id="CHEBI:29108"/>
        <label>1</label>
        <note>catalytic</note>
    </ligand>
</feature>
<reference evidence="9 10" key="1">
    <citation type="journal article" date="2020" name="Genome Biol. Evol.">
        <title>A new high-quality draft genome assembly of the Chinese cordyceps Ophiocordyceps sinensis.</title>
        <authorList>
            <person name="Shu R."/>
            <person name="Zhang J."/>
            <person name="Meng Q."/>
            <person name="Zhang H."/>
            <person name="Zhou G."/>
            <person name="Li M."/>
            <person name="Wu P."/>
            <person name="Zhao Y."/>
            <person name="Chen C."/>
            <person name="Qin Q."/>
        </authorList>
    </citation>
    <scope>NUCLEOTIDE SEQUENCE [LARGE SCALE GENOMIC DNA]</scope>
    <source>
        <strain evidence="9 10">IOZ07</strain>
    </source>
</reference>
<feature type="signal peptide" evidence="8">
    <location>
        <begin position="1"/>
        <end position="21"/>
    </location>
</feature>
<keyword evidence="2" id="KW-0378">Hydrolase</keyword>
<dbReference type="EMBL" id="JAAVMX010000002">
    <property type="protein sequence ID" value="KAF4512454.1"/>
    <property type="molecule type" value="Genomic_DNA"/>
</dbReference>
<evidence type="ECO:0008006" key="11">
    <source>
        <dbReference type="Google" id="ProtNLM"/>
    </source>
</evidence>
<comment type="cofactor">
    <cofactor evidence="6">
        <name>Ca(2+)</name>
        <dbReference type="ChEBI" id="CHEBI:29108"/>
    </cofactor>
    <text evidence="6">Binds 2 calcium ions per subunit.</text>
</comment>
<keyword evidence="6" id="KW-0106">Calcium</keyword>
<organism evidence="9 10">
    <name type="scientific">Ophiocordyceps sinensis</name>
    <dbReference type="NCBI Taxonomy" id="72228"/>
    <lineage>
        <taxon>Eukaryota</taxon>
        <taxon>Fungi</taxon>
        <taxon>Dikarya</taxon>
        <taxon>Ascomycota</taxon>
        <taxon>Pezizomycotina</taxon>
        <taxon>Sordariomycetes</taxon>
        <taxon>Hypocreomycetidae</taxon>
        <taxon>Hypocreales</taxon>
        <taxon>Ophiocordycipitaceae</taxon>
        <taxon>Ophiocordyceps</taxon>
    </lineage>
</organism>
<accession>A0A8H4PXQ3</accession>
<dbReference type="InterPro" id="IPR051288">
    <property type="entry name" value="Serum_paraoxonase/arylesterase"/>
</dbReference>
<evidence type="ECO:0000313" key="10">
    <source>
        <dbReference type="Proteomes" id="UP000557566"/>
    </source>
</evidence>